<comment type="caution">
    <text evidence="3">The sequence shown here is derived from an EMBL/GenBank/DDBJ whole genome shotgun (WGS) entry which is preliminary data.</text>
</comment>
<evidence type="ECO:0000313" key="4">
    <source>
        <dbReference type="Proteomes" id="UP000320333"/>
    </source>
</evidence>
<feature type="region of interest" description="Disordered" evidence="1">
    <location>
        <begin position="1"/>
        <end position="56"/>
    </location>
</feature>
<feature type="compositionally biased region" description="Polar residues" evidence="1">
    <location>
        <begin position="383"/>
        <end position="401"/>
    </location>
</feature>
<reference evidence="3 4" key="1">
    <citation type="journal article" date="2019" name="Sci. Rep.">
        <title>Comparative genomics of chytrid fungi reveal insights into the obligate biotrophic and pathogenic lifestyle of Synchytrium endobioticum.</title>
        <authorList>
            <person name="van de Vossenberg B.T.L.H."/>
            <person name="Warris S."/>
            <person name="Nguyen H.D.T."/>
            <person name="van Gent-Pelzer M.P.E."/>
            <person name="Joly D.L."/>
            <person name="van de Geest H.C."/>
            <person name="Bonants P.J.M."/>
            <person name="Smith D.S."/>
            <person name="Levesque C.A."/>
            <person name="van der Lee T.A.J."/>
        </authorList>
    </citation>
    <scope>NUCLEOTIDE SEQUENCE [LARGE SCALE GENOMIC DNA]</scope>
    <source>
        <strain evidence="3 4">CBS 675.73</strain>
    </source>
</reference>
<feature type="compositionally biased region" description="Polar residues" evidence="1">
    <location>
        <begin position="18"/>
        <end position="29"/>
    </location>
</feature>
<dbReference type="InterPro" id="IPR036865">
    <property type="entry name" value="CRAL-TRIO_dom_sf"/>
</dbReference>
<evidence type="ECO:0000256" key="1">
    <source>
        <dbReference type="SAM" id="MobiDB-lite"/>
    </source>
</evidence>
<dbReference type="CDD" id="cd00170">
    <property type="entry name" value="SEC14"/>
    <property type="match status" value="1"/>
</dbReference>
<dbReference type="InterPro" id="IPR001251">
    <property type="entry name" value="CRAL-TRIO_dom"/>
</dbReference>
<name>A0A507FG08_9FUNG</name>
<gene>
    <name evidence="3" type="ORF">CcCBS67573_g04506</name>
</gene>
<dbReference type="PANTHER" id="PTHR46277">
    <property type="entry name" value="OS03G0850700 PROTEIN"/>
    <property type="match status" value="1"/>
</dbReference>
<dbReference type="Gene3D" id="3.40.525.10">
    <property type="entry name" value="CRAL-TRIO lipid binding domain"/>
    <property type="match status" value="1"/>
</dbReference>
<dbReference type="PANTHER" id="PTHR46277:SF3">
    <property type="entry name" value="BINDING PROTEIN, PUTATIVE-RELATED"/>
    <property type="match status" value="1"/>
</dbReference>
<accession>A0A507FG08</accession>
<dbReference type="OrthoDB" id="75724at2759"/>
<dbReference type="STRING" id="246404.A0A507FG08"/>
<proteinExistence type="predicted"/>
<feature type="region of interest" description="Disordered" evidence="1">
    <location>
        <begin position="163"/>
        <end position="199"/>
    </location>
</feature>
<feature type="compositionally biased region" description="Basic and acidic residues" evidence="1">
    <location>
        <begin position="1"/>
        <end position="13"/>
    </location>
</feature>
<dbReference type="EMBL" id="QEAP01000137">
    <property type="protein sequence ID" value="TPX74216.1"/>
    <property type="molecule type" value="Genomic_DNA"/>
</dbReference>
<feature type="compositionally biased region" description="Low complexity" evidence="1">
    <location>
        <begin position="168"/>
        <end position="183"/>
    </location>
</feature>
<keyword evidence="4" id="KW-1185">Reference proteome</keyword>
<dbReference type="Proteomes" id="UP000320333">
    <property type="component" value="Unassembled WGS sequence"/>
</dbReference>
<dbReference type="Pfam" id="PF00650">
    <property type="entry name" value="CRAL_TRIO"/>
    <property type="match status" value="1"/>
</dbReference>
<protein>
    <recommendedName>
        <fullName evidence="2">CRAL-TRIO domain-containing protein</fullName>
    </recommendedName>
</protein>
<dbReference type="SUPFAM" id="SSF52087">
    <property type="entry name" value="CRAL/TRIO domain"/>
    <property type="match status" value="1"/>
</dbReference>
<evidence type="ECO:0000259" key="2">
    <source>
        <dbReference type="PROSITE" id="PS50191"/>
    </source>
</evidence>
<evidence type="ECO:0000313" key="3">
    <source>
        <dbReference type="EMBL" id="TPX74216.1"/>
    </source>
</evidence>
<feature type="region of interest" description="Disordered" evidence="1">
    <location>
        <begin position="370"/>
        <end position="401"/>
    </location>
</feature>
<dbReference type="AlphaFoldDB" id="A0A507FG08"/>
<feature type="domain" description="CRAL-TRIO" evidence="2">
    <location>
        <begin position="178"/>
        <end position="328"/>
    </location>
</feature>
<organism evidence="3 4">
    <name type="scientific">Chytriomyces confervae</name>
    <dbReference type="NCBI Taxonomy" id="246404"/>
    <lineage>
        <taxon>Eukaryota</taxon>
        <taxon>Fungi</taxon>
        <taxon>Fungi incertae sedis</taxon>
        <taxon>Chytridiomycota</taxon>
        <taxon>Chytridiomycota incertae sedis</taxon>
        <taxon>Chytridiomycetes</taxon>
        <taxon>Chytridiales</taxon>
        <taxon>Chytriomycetaceae</taxon>
        <taxon>Chytriomyces</taxon>
    </lineage>
</organism>
<sequence length="401" mass="43329">MFKSLLKEKDAKGPAHTRSLTETVTSGASRESVGSMGHSGGKSSTPVLQSTASSDSDVADSEVGKLSLTMLLASLTFVQLVRNRLKAHPCLASMSDLDLKRFHSANKGHSNHALKHVQAALDWRNTVNYTSILNEDFSDLEATGKLTIECTDGQQNAVMIWQQSRHTPSPSSPSVPSVAGSAPNTAPSTPKLSHRESKEAAQAAIDRNLRFFLYTILRAYETHRLRSDNKLVVIIDRIGMTPANYDQPLGKAIIACMQYFPEQFKAYYVFPKNAVLMVAWKVTRVFLDPVTVARIKLLGEGEVKATLGAIIPQNELLVRYGGTKIDPYDAVAPVPIIGSKTSAGSNQAVDDDDEQDDFVDADDAADEEILDLGSVREGKATPSLVTGNDSACSPTSPAQLQ</sequence>
<dbReference type="PROSITE" id="PS50191">
    <property type="entry name" value="CRAL_TRIO"/>
    <property type="match status" value="1"/>
</dbReference>